<name>A0A562S9R3_9BACT</name>
<gene>
    <name evidence="2" type="ORF">LZ24_00046</name>
</gene>
<dbReference type="GO" id="GO:0003729">
    <property type="term" value="F:mRNA binding"/>
    <property type="evidence" value="ECO:0007669"/>
    <property type="project" value="UniProtKB-ARBA"/>
</dbReference>
<dbReference type="Gene3D" id="3.30.420.140">
    <property type="entry name" value="YqgF/RNase H-like domain"/>
    <property type="match status" value="1"/>
</dbReference>
<sequence>MESHTDLFSGEKMKTIQENIANSLAIGKHQVFAIEELLAEGATIPFMARYRKEKTGGLDEVQISRICEALESHKKLEARRASILNSLQEQNIEDEKLLHAIQQAETMAGLEDLYLPFRPKRRTRAAMARERGLEPLALAIWSQPDRLNPVEEAARYTGKDVADAEAALAGARDILAEMISENAAIRAKLRTLFTRKAIIKSTLIKGKEKEGITFRDYFDHEEMAARAGGHRILAMFRGEREGFLRLTLRPDGEEAMARILSETIRRNNKASDEVKKAAEDAWKRLLCPSLETELRQSLKEKSDTEAIDVFATNLEALLMAPPLGSRPVLAVDPGFRTGCKVTVLDANGNLVKDTLIHPHDRETEAGNIIKGLLNTFKVSAIAIGNGTAGRETEKFFRELGLSIPVIMVNEAGASIYSASEIAREEFPDKDLTVRGSVSIGRRLMDPLSELVKIDAKAIGVGQYQHDVDQNLLRQRLDAVVSSCVNRVGVSLNTASASLLSYVAGLGPKLARAVVQYRAENGPFPDRKSLLKVPRLGLKTFEQAAGFLRVPESSNPLDASAVHPERYGLVVRMAEDLGADLGDLMRSGELRSKINAHRYISEDVGLFTLQDILAELEKPGRDPRQGFSVFSFADVHSMEDLQKDMKLPGIVTNVTNFGCFVDVGVHQDGLVHISQLADRFVKDPHEVVRVGQKVSVRVMDVDIPRKRISLSMKTESSCQDR</sequence>
<dbReference type="Pfam" id="PF09371">
    <property type="entry name" value="Tex_N"/>
    <property type="match status" value="1"/>
</dbReference>
<proteinExistence type="predicted"/>
<dbReference type="InterPro" id="IPR044146">
    <property type="entry name" value="S1_Tex"/>
</dbReference>
<dbReference type="Gene3D" id="1.10.10.650">
    <property type="entry name" value="RuvA domain 2-like"/>
    <property type="match status" value="1"/>
</dbReference>
<dbReference type="SMART" id="SM00316">
    <property type="entry name" value="S1"/>
    <property type="match status" value="1"/>
</dbReference>
<dbReference type="InterPro" id="IPR041692">
    <property type="entry name" value="HHH_9"/>
</dbReference>
<dbReference type="InterPro" id="IPR003029">
    <property type="entry name" value="S1_domain"/>
</dbReference>
<dbReference type="InterPro" id="IPR023323">
    <property type="entry name" value="Tex-like_dom_sf"/>
</dbReference>
<dbReference type="Pfam" id="PF16921">
    <property type="entry name" value="Tex_YqgF"/>
    <property type="match status" value="1"/>
</dbReference>
<dbReference type="SUPFAM" id="SSF47781">
    <property type="entry name" value="RuvA domain 2-like"/>
    <property type="match status" value="2"/>
</dbReference>
<dbReference type="InterPro" id="IPR050437">
    <property type="entry name" value="Ribos_protein_bS1-like"/>
</dbReference>
<dbReference type="Gene3D" id="1.10.150.310">
    <property type="entry name" value="Tex RuvX-like domain-like"/>
    <property type="match status" value="1"/>
</dbReference>
<dbReference type="GO" id="GO:0003735">
    <property type="term" value="F:structural constituent of ribosome"/>
    <property type="evidence" value="ECO:0007669"/>
    <property type="project" value="TreeGrafter"/>
</dbReference>
<evidence type="ECO:0000259" key="1">
    <source>
        <dbReference type="PROSITE" id="PS50126"/>
    </source>
</evidence>
<dbReference type="GO" id="GO:0005737">
    <property type="term" value="C:cytoplasm"/>
    <property type="evidence" value="ECO:0007669"/>
    <property type="project" value="UniProtKB-ARBA"/>
</dbReference>
<keyword evidence="3" id="KW-1185">Reference proteome</keyword>
<dbReference type="PANTHER" id="PTHR10724:SF10">
    <property type="entry name" value="S1 RNA-BINDING DOMAIN-CONTAINING PROTEIN 1"/>
    <property type="match status" value="1"/>
</dbReference>
<dbReference type="SUPFAM" id="SSF158832">
    <property type="entry name" value="Tex N-terminal region-like"/>
    <property type="match status" value="1"/>
</dbReference>
<evidence type="ECO:0000313" key="2">
    <source>
        <dbReference type="EMBL" id="TWI77246.1"/>
    </source>
</evidence>
<comment type="caution">
    <text evidence="2">The sequence shown here is derived from an EMBL/GenBank/DDBJ whole genome shotgun (WGS) entry which is preliminary data.</text>
</comment>
<dbReference type="SMART" id="SM00732">
    <property type="entry name" value="YqgFc"/>
    <property type="match status" value="1"/>
</dbReference>
<dbReference type="InterPro" id="IPR006641">
    <property type="entry name" value="YqgF/RNaseH-like_dom"/>
</dbReference>
<dbReference type="SUPFAM" id="SSF53098">
    <property type="entry name" value="Ribonuclease H-like"/>
    <property type="match status" value="1"/>
</dbReference>
<dbReference type="InterPro" id="IPR035104">
    <property type="entry name" value="Ribosomal_protein_S1-like"/>
</dbReference>
<feature type="domain" description="S1 motif" evidence="1">
    <location>
        <begin position="643"/>
        <end position="712"/>
    </location>
</feature>
<dbReference type="Gene3D" id="2.40.50.140">
    <property type="entry name" value="Nucleic acid-binding proteins"/>
    <property type="match status" value="1"/>
</dbReference>
<dbReference type="InterPro" id="IPR012340">
    <property type="entry name" value="NA-bd_OB-fold"/>
</dbReference>
<dbReference type="InterPro" id="IPR023319">
    <property type="entry name" value="Tex-like_HTH_dom_sf"/>
</dbReference>
<dbReference type="Gene3D" id="1.10.3500.10">
    <property type="entry name" value="Tex N-terminal region-like"/>
    <property type="match status" value="1"/>
</dbReference>
<accession>A0A562S9R3</accession>
<dbReference type="PANTHER" id="PTHR10724">
    <property type="entry name" value="30S RIBOSOMAL PROTEIN S1"/>
    <property type="match status" value="1"/>
</dbReference>
<dbReference type="InterPro" id="IPR012337">
    <property type="entry name" value="RNaseH-like_sf"/>
</dbReference>
<dbReference type="AlphaFoldDB" id="A0A562S9R3"/>
<dbReference type="Pfam" id="PF17674">
    <property type="entry name" value="HHH_9"/>
    <property type="match status" value="1"/>
</dbReference>
<dbReference type="FunFam" id="2.40.50.140:FF:000051">
    <property type="entry name" value="RNA-binding transcriptional accessory protein"/>
    <property type="match status" value="1"/>
</dbReference>
<dbReference type="GO" id="GO:0006412">
    <property type="term" value="P:translation"/>
    <property type="evidence" value="ECO:0007669"/>
    <property type="project" value="TreeGrafter"/>
</dbReference>
<dbReference type="InterPro" id="IPR032639">
    <property type="entry name" value="Tex_YqgF"/>
</dbReference>
<dbReference type="FunFam" id="1.10.10.650:FF:000001">
    <property type="entry name" value="S1 RNA-binding domain 1"/>
    <property type="match status" value="1"/>
</dbReference>
<reference evidence="2 3" key="1">
    <citation type="submission" date="2019-07" db="EMBL/GenBank/DDBJ databases">
        <title>Genome sequencing of 100 strains of the haloalkaliphilic chemolithoautotrophic sulfur-oxidizing bacterium Thioalkalivibrio.</title>
        <authorList>
            <person name="Muyzer G."/>
        </authorList>
    </citation>
    <scope>NUCLEOTIDE SEQUENCE [LARGE SCALE GENOMIC DNA]</scope>
    <source>
        <strain evidence="2 3">ASO4-4</strain>
    </source>
</reference>
<dbReference type="GO" id="GO:0006139">
    <property type="term" value="P:nucleobase-containing compound metabolic process"/>
    <property type="evidence" value="ECO:0007669"/>
    <property type="project" value="InterPro"/>
</dbReference>
<dbReference type="FunFam" id="1.10.150.310:FF:000002">
    <property type="entry name" value="Putative transcription modulator/accessory protein"/>
    <property type="match status" value="1"/>
</dbReference>
<dbReference type="InterPro" id="IPR055179">
    <property type="entry name" value="Tex-like_central_region"/>
</dbReference>
<dbReference type="InterPro" id="IPR010994">
    <property type="entry name" value="RuvA_2-like"/>
</dbReference>
<dbReference type="InterPro" id="IPR037027">
    <property type="entry name" value="YqgF/RNaseH-like_dom_sf"/>
</dbReference>
<dbReference type="Pfam" id="PF12836">
    <property type="entry name" value="HHH_3"/>
    <property type="match status" value="1"/>
</dbReference>
<evidence type="ECO:0000313" key="3">
    <source>
        <dbReference type="Proteomes" id="UP000318307"/>
    </source>
</evidence>
<dbReference type="Proteomes" id="UP000318307">
    <property type="component" value="Unassembled WGS sequence"/>
</dbReference>
<dbReference type="PRINTS" id="PR00681">
    <property type="entry name" value="RIBOSOMALS1"/>
</dbReference>
<dbReference type="CDD" id="cd05685">
    <property type="entry name" value="S1_Tex"/>
    <property type="match status" value="1"/>
</dbReference>
<organism evidence="2 3">
    <name type="scientific">Desulfobotulus alkaliphilus</name>
    <dbReference type="NCBI Taxonomy" id="622671"/>
    <lineage>
        <taxon>Bacteria</taxon>
        <taxon>Pseudomonadati</taxon>
        <taxon>Thermodesulfobacteriota</taxon>
        <taxon>Desulfobacteria</taxon>
        <taxon>Desulfobacterales</taxon>
        <taxon>Desulfobacteraceae</taxon>
        <taxon>Desulfobotulus</taxon>
    </lineage>
</organism>
<dbReference type="EMBL" id="VLLC01000001">
    <property type="protein sequence ID" value="TWI77246.1"/>
    <property type="molecule type" value="Genomic_DNA"/>
</dbReference>
<dbReference type="SUPFAM" id="SSF50249">
    <property type="entry name" value="Nucleic acid-binding proteins"/>
    <property type="match status" value="1"/>
</dbReference>
<dbReference type="Pfam" id="PF22706">
    <property type="entry name" value="Tex_central_region"/>
    <property type="match status" value="1"/>
</dbReference>
<protein>
    <recommendedName>
        <fullName evidence="1">S1 motif domain-containing protein</fullName>
    </recommendedName>
</protein>
<dbReference type="PROSITE" id="PS50126">
    <property type="entry name" value="S1"/>
    <property type="match status" value="1"/>
</dbReference>
<dbReference type="InterPro" id="IPR018974">
    <property type="entry name" value="Tex-like_N"/>
</dbReference>
<dbReference type="FunFam" id="3.30.420.140:FF:000001">
    <property type="entry name" value="RNA-binding transcriptional accessory protein"/>
    <property type="match status" value="1"/>
</dbReference>
<dbReference type="Pfam" id="PF00575">
    <property type="entry name" value="S1"/>
    <property type="match status" value="1"/>
</dbReference>